<dbReference type="Proteomes" id="UP000198748">
    <property type="component" value="Unassembled WGS sequence"/>
</dbReference>
<dbReference type="AlphaFoldDB" id="A0A1G7Y667"/>
<dbReference type="EMBL" id="FNAN01000025">
    <property type="protein sequence ID" value="SDG91904.1"/>
    <property type="molecule type" value="Genomic_DNA"/>
</dbReference>
<reference evidence="2" key="1">
    <citation type="submission" date="2016-10" db="EMBL/GenBank/DDBJ databases">
        <authorList>
            <person name="Varghese N."/>
            <person name="Submissions S."/>
        </authorList>
    </citation>
    <scope>NUCLEOTIDE SEQUENCE [LARGE SCALE GENOMIC DNA]</scope>
    <source>
        <strain evidence="2">DSM 25329</strain>
    </source>
</reference>
<protein>
    <submittedName>
        <fullName evidence="1">Uncharacterized protein</fullName>
    </submittedName>
</protein>
<keyword evidence="2" id="KW-1185">Reference proteome</keyword>
<sequence>MKTHFRFPATGTRLLLTVAALILLSFITRTDVGKGKLAYKTGSKSFDMNIKSAVFIAGPDGFDSGKKIRRLIFTTNALDDKIKSCGAMNCVDQYIEGIQVDLDAAPRLLYWISLNNQLVQYSGTAQNEFLTLTTDTPEHLAGTLKFDQSASGGPAVDVTFDAKLLKTFAKAR</sequence>
<organism evidence="1 2">
    <name type="scientific">Dyadobacter soli</name>
    <dbReference type="NCBI Taxonomy" id="659014"/>
    <lineage>
        <taxon>Bacteria</taxon>
        <taxon>Pseudomonadati</taxon>
        <taxon>Bacteroidota</taxon>
        <taxon>Cytophagia</taxon>
        <taxon>Cytophagales</taxon>
        <taxon>Spirosomataceae</taxon>
        <taxon>Dyadobacter</taxon>
    </lineage>
</organism>
<dbReference type="OrthoDB" id="951564at2"/>
<proteinExistence type="predicted"/>
<name>A0A1G7Y667_9BACT</name>
<evidence type="ECO:0000313" key="1">
    <source>
        <dbReference type="EMBL" id="SDG91904.1"/>
    </source>
</evidence>
<dbReference type="RefSeq" id="WP_090157067.1">
    <property type="nucleotide sequence ID" value="NZ_FNAN01000025.1"/>
</dbReference>
<evidence type="ECO:0000313" key="2">
    <source>
        <dbReference type="Proteomes" id="UP000198748"/>
    </source>
</evidence>
<accession>A0A1G7Y667</accession>
<gene>
    <name evidence="1" type="ORF">SAMN04487996_12566</name>
</gene>